<reference evidence="13 14" key="2">
    <citation type="submission" date="2024-06" db="EMBL/GenBank/DDBJ databases">
        <title>Thioclava kandeliae sp. nov. from a rhizosphere soil sample of Kandelia candel in a mangrove.</title>
        <authorList>
            <person name="Mu T."/>
        </authorList>
    </citation>
    <scope>NUCLEOTIDE SEQUENCE [LARGE SCALE GENOMIC DNA]</scope>
    <source>
        <strain evidence="13 14">CPCC 100088</strain>
    </source>
</reference>
<evidence type="ECO:0000259" key="12">
    <source>
        <dbReference type="PROSITE" id="PS51012"/>
    </source>
</evidence>
<evidence type="ECO:0000313" key="14">
    <source>
        <dbReference type="Proteomes" id="UP001438953"/>
    </source>
</evidence>
<feature type="domain" description="ABC transmembrane type-2" evidence="12">
    <location>
        <begin position="49"/>
        <end position="270"/>
    </location>
</feature>
<name>A0ABV1SM29_9RHOB</name>
<dbReference type="Pfam" id="PF01061">
    <property type="entry name" value="ABC2_membrane"/>
    <property type="match status" value="1"/>
</dbReference>
<reference evidence="13 14" key="1">
    <citation type="submission" date="2024-01" db="EMBL/GenBank/DDBJ databases">
        <authorList>
            <person name="Deng Y."/>
            <person name="Su J."/>
        </authorList>
    </citation>
    <scope>NUCLEOTIDE SEQUENCE [LARGE SCALE GENOMIC DNA]</scope>
    <source>
        <strain evidence="13 14">CPCC 100088</strain>
    </source>
</reference>
<evidence type="ECO:0000256" key="9">
    <source>
        <dbReference type="ARBA" id="ARBA00023047"/>
    </source>
</evidence>
<feature type="transmembrane region" description="Helical" evidence="11">
    <location>
        <begin position="192"/>
        <end position="211"/>
    </location>
</feature>
<organism evidence="13 14">
    <name type="scientific">Thioclava kandeliae</name>
    <dbReference type="NCBI Taxonomy" id="3070818"/>
    <lineage>
        <taxon>Bacteria</taxon>
        <taxon>Pseudomonadati</taxon>
        <taxon>Pseudomonadota</taxon>
        <taxon>Alphaproteobacteria</taxon>
        <taxon>Rhodobacterales</taxon>
        <taxon>Paracoccaceae</taxon>
        <taxon>Thioclava</taxon>
    </lineage>
</organism>
<feature type="transmembrane region" description="Helical" evidence="11">
    <location>
        <begin position="249"/>
        <end position="267"/>
    </location>
</feature>
<keyword evidence="10 11" id="KW-0472">Membrane</keyword>
<accession>A0ABV1SM29</accession>
<dbReference type="InterPro" id="IPR047817">
    <property type="entry name" value="ABC2_TM_bact-type"/>
</dbReference>
<dbReference type="RefSeq" id="WP_350939253.1">
    <property type="nucleotide sequence ID" value="NZ_JAYWLC010000039.1"/>
</dbReference>
<keyword evidence="6 11" id="KW-0812">Transmembrane</keyword>
<dbReference type="PRINTS" id="PR00164">
    <property type="entry name" value="ABC2TRNSPORT"/>
</dbReference>
<feature type="transmembrane region" description="Helical" evidence="11">
    <location>
        <begin position="50"/>
        <end position="71"/>
    </location>
</feature>
<feature type="transmembrane region" description="Helical" evidence="11">
    <location>
        <begin position="83"/>
        <end position="104"/>
    </location>
</feature>
<feature type="transmembrane region" description="Helical" evidence="11">
    <location>
        <begin position="125"/>
        <end position="151"/>
    </location>
</feature>
<evidence type="ECO:0000256" key="7">
    <source>
        <dbReference type="ARBA" id="ARBA00022903"/>
    </source>
</evidence>
<comment type="caution">
    <text evidence="13">The sequence shown here is derived from an EMBL/GenBank/DDBJ whole genome shotgun (WGS) entry which is preliminary data.</text>
</comment>
<evidence type="ECO:0000256" key="11">
    <source>
        <dbReference type="RuleBase" id="RU361157"/>
    </source>
</evidence>
<evidence type="ECO:0000256" key="8">
    <source>
        <dbReference type="ARBA" id="ARBA00022989"/>
    </source>
</evidence>
<dbReference type="PANTHER" id="PTHR30413:SF10">
    <property type="entry name" value="CAPSULE POLYSACCHARIDE EXPORT INNER-MEMBRANE PROTEIN CTRC"/>
    <property type="match status" value="1"/>
</dbReference>
<sequence>MTENPLDQLSPEEFSRLRSVKETERFSTIRTITALILREMNTTYGRSPGGYIWAILEPSLGIAVLVAIFSIGFRSPPLGDNFAIFYATGMLPLGMFSTTSGKVSQSINFSRQLLNYPRVTFLDAILARFILNAFTQALVSTIILSAILMIYDTRTTFILPQVISAYLMAAALGLGIGTLLSTLVSRHPMWQMIWGIITRPLILISGVIILHETLPEPYSSWLDWNPLVHVTGEMRKAFYYSYHPDYLDIGYVYLVSLICGTVGLFFLRRYYRDMMEN</sequence>
<keyword evidence="14" id="KW-1185">Reference proteome</keyword>
<evidence type="ECO:0000256" key="2">
    <source>
        <dbReference type="ARBA" id="ARBA00007783"/>
    </source>
</evidence>
<keyword evidence="7" id="KW-0972">Capsule biogenesis/degradation</keyword>
<evidence type="ECO:0000256" key="4">
    <source>
        <dbReference type="ARBA" id="ARBA00022475"/>
    </source>
</evidence>
<evidence type="ECO:0000256" key="10">
    <source>
        <dbReference type="ARBA" id="ARBA00023136"/>
    </source>
</evidence>
<keyword evidence="5" id="KW-0762">Sugar transport</keyword>
<evidence type="ECO:0000256" key="5">
    <source>
        <dbReference type="ARBA" id="ARBA00022597"/>
    </source>
</evidence>
<evidence type="ECO:0000313" key="13">
    <source>
        <dbReference type="EMBL" id="MER5173963.1"/>
    </source>
</evidence>
<evidence type="ECO:0000256" key="6">
    <source>
        <dbReference type="ARBA" id="ARBA00022692"/>
    </source>
</evidence>
<keyword evidence="3 11" id="KW-0813">Transport</keyword>
<feature type="transmembrane region" description="Helical" evidence="11">
    <location>
        <begin position="157"/>
        <end position="180"/>
    </location>
</feature>
<evidence type="ECO:0000256" key="3">
    <source>
        <dbReference type="ARBA" id="ARBA00022448"/>
    </source>
</evidence>
<dbReference type="EMBL" id="JAYWLC010000039">
    <property type="protein sequence ID" value="MER5173963.1"/>
    <property type="molecule type" value="Genomic_DNA"/>
</dbReference>
<proteinExistence type="inferred from homology"/>
<gene>
    <name evidence="13" type="ORF">VSX56_19605</name>
</gene>
<dbReference type="Proteomes" id="UP001438953">
    <property type="component" value="Unassembled WGS sequence"/>
</dbReference>
<keyword evidence="9" id="KW-0625">Polysaccharide transport</keyword>
<dbReference type="PANTHER" id="PTHR30413">
    <property type="entry name" value="INNER MEMBRANE TRANSPORT PERMEASE"/>
    <property type="match status" value="1"/>
</dbReference>
<dbReference type="InterPro" id="IPR013525">
    <property type="entry name" value="ABC2_TM"/>
</dbReference>
<keyword evidence="8 11" id="KW-1133">Transmembrane helix</keyword>
<dbReference type="PROSITE" id="PS51012">
    <property type="entry name" value="ABC_TM2"/>
    <property type="match status" value="1"/>
</dbReference>
<dbReference type="InterPro" id="IPR000412">
    <property type="entry name" value="ABC_2_transport"/>
</dbReference>
<keyword evidence="4 11" id="KW-1003">Cell membrane</keyword>
<comment type="subcellular location">
    <subcellularLocation>
        <location evidence="11">Cell inner membrane</location>
        <topology evidence="11">Multi-pass membrane protein</topology>
    </subcellularLocation>
    <subcellularLocation>
        <location evidence="1">Cell membrane</location>
        <topology evidence="1">Multi-pass membrane protein</topology>
    </subcellularLocation>
</comment>
<comment type="similarity">
    <text evidence="2 11">Belongs to the ABC-2 integral membrane protein family.</text>
</comment>
<protein>
    <recommendedName>
        <fullName evidence="11">Transport permease protein</fullName>
    </recommendedName>
</protein>
<evidence type="ECO:0000256" key="1">
    <source>
        <dbReference type="ARBA" id="ARBA00004651"/>
    </source>
</evidence>